<dbReference type="EMBL" id="BSEV01000005">
    <property type="protein sequence ID" value="GLK09475.1"/>
    <property type="molecule type" value="Genomic_DNA"/>
</dbReference>
<proteinExistence type="predicted"/>
<comment type="caution">
    <text evidence="1">The sequence shown here is derived from an EMBL/GenBank/DDBJ whole genome shotgun (WGS) entry which is preliminary data.</text>
</comment>
<sequence length="137" mass="14751">MRTAILRLSEALRQRKTRWATRSLTGPSLEHLYDRYGREILAKAAAEPALSQAIAQEVDMLEMGLPRGEGAPTPAQLRAFLVGYGQAMVDTAVIRPDLVAVAMGHNGYPPTVVGLGALCQKAFAAGLLRMEPAPARQ</sequence>
<accession>A0A9W6MD27</accession>
<dbReference type="RefSeq" id="WP_271217934.1">
    <property type="nucleotide sequence ID" value="NZ_BAAAVD010000045.1"/>
</dbReference>
<protein>
    <submittedName>
        <fullName evidence="1">Uncharacterized protein</fullName>
    </submittedName>
</protein>
<reference evidence="1" key="1">
    <citation type="journal article" date="2014" name="Int. J. Syst. Evol. Microbiol.">
        <title>Complete genome sequence of Corynebacterium casei LMG S-19264T (=DSM 44701T), isolated from a smear-ripened cheese.</title>
        <authorList>
            <consortium name="US DOE Joint Genome Institute (JGI-PGF)"/>
            <person name="Walter F."/>
            <person name="Albersmeier A."/>
            <person name="Kalinowski J."/>
            <person name="Ruckert C."/>
        </authorList>
    </citation>
    <scope>NUCLEOTIDE SEQUENCE</scope>
    <source>
        <strain evidence="1">VKM Ac-2007</strain>
    </source>
</reference>
<dbReference type="Proteomes" id="UP001143474">
    <property type="component" value="Unassembled WGS sequence"/>
</dbReference>
<dbReference type="AlphaFoldDB" id="A0A9W6MD27"/>
<gene>
    <name evidence="1" type="ORF">GCM10017600_28810</name>
</gene>
<reference evidence="1" key="2">
    <citation type="submission" date="2023-01" db="EMBL/GenBank/DDBJ databases">
        <authorList>
            <person name="Sun Q."/>
            <person name="Evtushenko L."/>
        </authorList>
    </citation>
    <scope>NUCLEOTIDE SEQUENCE</scope>
    <source>
        <strain evidence="1">VKM Ac-2007</strain>
    </source>
</reference>
<name>A0A9W6MD27_9ACTN</name>
<keyword evidence="2" id="KW-1185">Reference proteome</keyword>
<organism evidence="1 2">
    <name type="scientific">Streptosporangium carneum</name>
    <dbReference type="NCBI Taxonomy" id="47481"/>
    <lineage>
        <taxon>Bacteria</taxon>
        <taxon>Bacillati</taxon>
        <taxon>Actinomycetota</taxon>
        <taxon>Actinomycetes</taxon>
        <taxon>Streptosporangiales</taxon>
        <taxon>Streptosporangiaceae</taxon>
        <taxon>Streptosporangium</taxon>
    </lineage>
</organism>
<evidence type="ECO:0000313" key="2">
    <source>
        <dbReference type="Proteomes" id="UP001143474"/>
    </source>
</evidence>
<evidence type="ECO:0000313" key="1">
    <source>
        <dbReference type="EMBL" id="GLK09475.1"/>
    </source>
</evidence>